<dbReference type="SMART" id="SM00382">
    <property type="entry name" value="AAA"/>
    <property type="match status" value="1"/>
</dbReference>
<proteinExistence type="predicted"/>
<evidence type="ECO:0000313" key="3">
    <source>
        <dbReference type="Proteomes" id="UP001595803"/>
    </source>
</evidence>
<dbReference type="EMBL" id="JBHRZG010000024">
    <property type="protein sequence ID" value="MFC3834769.1"/>
    <property type="molecule type" value="Genomic_DNA"/>
</dbReference>
<keyword evidence="3" id="KW-1185">Reference proteome</keyword>
<comment type="caution">
    <text evidence="2">The sequence shown here is derived from an EMBL/GenBank/DDBJ whole genome shotgun (WGS) entry which is preliminary data.</text>
</comment>
<feature type="domain" description="AAA+ ATPase" evidence="1">
    <location>
        <begin position="153"/>
        <end position="283"/>
    </location>
</feature>
<dbReference type="InterPro" id="IPR027417">
    <property type="entry name" value="P-loop_NTPase"/>
</dbReference>
<dbReference type="InterPro" id="IPR002611">
    <property type="entry name" value="IstB_ATP-bd"/>
</dbReference>
<dbReference type="Gene3D" id="3.40.50.300">
    <property type="entry name" value="P-loop containing nucleotide triphosphate hydrolases"/>
    <property type="match status" value="1"/>
</dbReference>
<protein>
    <submittedName>
        <fullName evidence="2">ATP-binding protein</fullName>
    </submittedName>
</protein>
<keyword evidence="2" id="KW-0067">ATP-binding</keyword>
<evidence type="ECO:0000313" key="2">
    <source>
        <dbReference type="EMBL" id="MFC3834769.1"/>
    </source>
</evidence>
<evidence type="ECO:0000259" key="1">
    <source>
        <dbReference type="SMART" id="SM00382"/>
    </source>
</evidence>
<reference evidence="3" key="1">
    <citation type="journal article" date="2019" name="Int. J. Syst. Evol. Microbiol.">
        <title>The Global Catalogue of Microorganisms (GCM) 10K type strain sequencing project: providing services to taxonomists for standard genome sequencing and annotation.</title>
        <authorList>
            <consortium name="The Broad Institute Genomics Platform"/>
            <consortium name="The Broad Institute Genome Sequencing Center for Infectious Disease"/>
            <person name="Wu L."/>
            <person name="Ma J."/>
        </authorList>
    </citation>
    <scope>NUCLEOTIDE SEQUENCE [LARGE SCALE GENOMIC DNA]</scope>
    <source>
        <strain evidence="3">CCTCC AB 2017081</strain>
    </source>
</reference>
<sequence>MTHEPLPTTVQDALHAHLGQARENAQALSPKIRPGTSLASALARVDTGTSRPLPTLVDLNRWHAHPAGLDDEQHARLCAGGLIEVMDDEGHTAAHACPRCEAGRRSDVLLGRLERSGIPPRYLELEWADLVTDLDPFPRLRAATGRMPQILAANDSLLLSGPPGAGKTQVAVLAAKAVLAAGHSALVVNLGRLALDVREGYGDRGDGLTEGAALRLLTAPTLLILDDLGAGETDTAKVERRLLYLALEERQNARRPCVITTNLSPAELAASLGARNLGRLQPLEIVEMKHGRNFRLRDGHRSAW</sequence>
<dbReference type="Pfam" id="PF01695">
    <property type="entry name" value="IstB_IS21"/>
    <property type="match status" value="1"/>
</dbReference>
<dbReference type="SUPFAM" id="SSF52540">
    <property type="entry name" value="P-loop containing nucleoside triphosphate hydrolases"/>
    <property type="match status" value="1"/>
</dbReference>
<organism evidence="2 3">
    <name type="scientific">Deinococcus rufus</name>
    <dbReference type="NCBI Taxonomy" id="2136097"/>
    <lineage>
        <taxon>Bacteria</taxon>
        <taxon>Thermotogati</taxon>
        <taxon>Deinococcota</taxon>
        <taxon>Deinococci</taxon>
        <taxon>Deinococcales</taxon>
        <taxon>Deinococcaceae</taxon>
        <taxon>Deinococcus</taxon>
    </lineage>
</organism>
<dbReference type="Proteomes" id="UP001595803">
    <property type="component" value="Unassembled WGS sequence"/>
</dbReference>
<accession>A0ABV7ZCJ5</accession>
<dbReference type="GO" id="GO:0005524">
    <property type="term" value="F:ATP binding"/>
    <property type="evidence" value="ECO:0007669"/>
    <property type="project" value="UniProtKB-KW"/>
</dbReference>
<gene>
    <name evidence="2" type="ORF">ACFOSB_18075</name>
</gene>
<dbReference type="RefSeq" id="WP_322472245.1">
    <property type="nucleotide sequence ID" value="NZ_JBHRZG010000024.1"/>
</dbReference>
<keyword evidence="2" id="KW-0547">Nucleotide-binding</keyword>
<name>A0ABV7ZCJ5_9DEIO</name>
<dbReference type="InterPro" id="IPR003593">
    <property type="entry name" value="AAA+_ATPase"/>
</dbReference>